<dbReference type="InterPro" id="IPR021517">
    <property type="entry name" value="DUF3180"/>
</dbReference>
<keyword evidence="2" id="KW-0472">Membrane</keyword>
<reference evidence="3 4" key="1">
    <citation type="submission" date="2016-10" db="EMBL/GenBank/DDBJ databases">
        <authorList>
            <person name="de Groot N.N."/>
        </authorList>
    </citation>
    <scope>NUCLEOTIDE SEQUENCE [LARGE SCALE GENOMIC DNA]</scope>
    <source>
        <strain evidence="3 4">CGMCC 1.7054</strain>
    </source>
</reference>
<feature type="transmembrane region" description="Helical" evidence="2">
    <location>
        <begin position="7"/>
        <end position="30"/>
    </location>
</feature>
<protein>
    <recommendedName>
        <fullName evidence="5">DUF3180 domain-containing protein</fullName>
    </recommendedName>
</protein>
<feature type="transmembrane region" description="Helical" evidence="2">
    <location>
        <begin position="36"/>
        <end position="59"/>
    </location>
</feature>
<dbReference type="Proteomes" id="UP000198881">
    <property type="component" value="Unassembled WGS sequence"/>
</dbReference>
<keyword evidence="2" id="KW-1133">Transmembrane helix</keyword>
<dbReference type="RefSeq" id="WP_091698769.1">
    <property type="nucleotide sequence ID" value="NZ_CBDRLN010000002.1"/>
</dbReference>
<gene>
    <name evidence="3" type="ORF">SAMN04487966_11089</name>
</gene>
<evidence type="ECO:0000256" key="1">
    <source>
        <dbReference type="SAM" id="MobiDB-lite"/>
    </source>
</evidence>
<dbReference type="EMBL" id="FPCG01000010">
    <property type="protein sequence ID" value="SFV24292.1"/>
    <property type="molecule type" value="Genomic_DNA"/>
</dbReference>
<feature type="region of interest" description="Disordered" evidence="1">
    <location>
        <begin position="144"/>
        <end position="190"/>
    </location>
</feature>
<evidence type="ECO:0000313" key="4">
    <source>
        <dbReference type="Proteomes" id="UP000198881"/>
    </source>
</evidence>
<keyword evidence="2" id="KW-0812">Transmembrane</keyword>
<feature type="compositionally biased region" description="Basic and acidic residues" evidence="1">
    <location>
        <begin position="172"/>
        <end position="182"/>
    </location>
</feature>
<proteinExistence type="predicted"/>
<keyword evidence="4" id="KW-1185">Reference proteome</keyword>
<sequence length="190" mass="19673">MNTIRPLWLLIILGAAGVLGWCATLITAGAGLSAPVLGLPSVITLAAVGLIVLVLGLRVRRDQDRPAGARMDPLAAARTLVLAQAGAYAGSLIAGWHAGVLVHLLGATGPGSRTTNDAWVMVIAGLVLVILGYVVEQFCRIPPEDGTGGGNGVNGTPRQGMPRTDQGPAYGREGDHGHEHYGPHTRRTRS</sequence>
<evidence type="ECO:0000256" key="2">
    <source>
        <dbReference type="SAM" id="Phobius"/>
    </source>
</evidence>
<dbReference type="AlphaFoldDB" id="A0A1I7MQS8"/>
<organism evidence="3 4">
    <name type="scientific">Micrococcus terreus</name>
    <dbReference type="NCBI Taxonomy" id="574650"/>
    <lineage>
        <taxon>Bacteria</taxon>
        <taxon>Bacillati</taxon>
        <taxon>Actinomycetota</taxon>
        <taxon>Actinomycetes</taxon>
        <taxon>Micrococcales</taxon>
        <taxon>Micrococcaceae</taxon>
        <taxon>Micrococcus</taxon>
    </lineage>
</organism>
<accession>A0A1I7MQS8</accession>
<evidence type="ECO:0000313" key="3">
    <source>
        <dbReference type="EMBL" id="SFV24292.1"/>
    </source>
</evidence>
<evidence type="ECO:0008006" key="5">
    <source>
        <dbReference type="Google" id="ProtNLM"/>
    </source>
</evidence>
<feature type="transmembrane region" description="Helical" evidence="2">
    <location>
        <begin position="118"/>
        <end position="135"/>
    </location>
</feature>
<dbReference type="OrthoDB" id="3257239at2"/>
<name>A0A1I7MQS8_9MICC</name>
<dbReference type="STRING" id="574650.SAMN04487966_11089"/>
<feature type="transmembrane region" description="Helical" evidence="2">
    <location>
        <begin position="80"/>
        <end position="106"/>
    </location>
</feature>
<dbReference type="Pfam" id="PF11377">
    <property type="entry name" value="DUF3180"/>
    <property type="match status" value="1"/>
</dbReference>